<sequence length="297" mass="32111">MRIVSLLPSATEIVCELGLADMLVGVSHECDYPPDVVADLPRVTYSAIPHGLSSAEIDQVVSARLARGESLYLLDEALLADVQPDLVITQELCDVCAVSFADVCVVAAQLPGNPRVVSLAPPNLDGIFSDVLTIAEAVGVPERGRRLNERLSQRLDGVRRAVAGQPRPGVVALEWLDPPFIGGHWVPEMIHLAGGRDLLGRAGERSFRVRWEDVLCAQPDVVLLIPCGYSAEAAQREWDALPRPPGWFDIPAARKGQVYALDANSYCSRPAPRVVDGVEHLARLLHPACFPQEGTAQ</sequence>
<gene>
    <name evidence="2" type="ordered locus">Rcas_2939</name>
</gene>
<dbReference type="KEGG" id="rca:Rcas_2939"/>
<accession>A7NN68</accession>
<proteinExistence type="predicted"/>
<dbReference type="PANTHER" id="PTHR42860:SF1">
    <property type="entry name" value="VITAMIN B12-BINDING PROTEIN"/>
    <property type="match status" value="1"/>
</dbReference>
<reference evidence="2 3" key="1">
    <citation type="submission" date="2007-08" db="EMBL/GenBank/DDBJ databases">
        <title>Complete sequence of Roseiflexus castenholzii DSM 13941.</title>
        <authorList>
            <consortium name="US DOE Joint Genome Institute"/>
            <person name="Copeland A."/>
            <person name="Lucas S."/>
            <person name="Lapidus A."/>
            <person name="Barry K."/>
            <person name="Glavina del Rio T."/>
            <person name="Dalin E."/>
            <person name="Tice H."/>
            <person name="Pitluck S."/>
            <person name="Thompson L.S."/>
            <person name="Brettin T."/>
            <person name="Bruce D."/>
            <person name="Detter J.C."/>
            <person name="Han C."/>
            <person name="Tapia R."/>
            <person name="Schmutz J."/>
            <person name="Larimer F."/>
            <person name="Land M."/>
            <person name="Hauser L."/>
            <person name="Kyrpides N."/>
            <person name="Mikhailova N."/>
            <person name="Bryant D.A."/>
            <person name="Hanada S."/>
            <person name="Tsukatani Y."/>
            <person name="Richardson P."/>
        </authorList>
    </citation>
    <scope>NUCLEOTIDE SEQUENCE [LARGE SCALE GENOMIC DNA]</scope>
    <source>
        <strain evidence="3">DSM 13941 / HLO8</strain>
    </source>
</reference>
<feature type="domain" description="Fe/B12 periplasmic-binding" evidence="1">
    <location>
        <begin position="2"/>
        <end position="289"/>
    </location>
</feature>
<dbReference type="Proteomes" id="UP000000263">
    <property type="component" value="Chromosome"/>
</dbReference>
<organism evidence="2 3">
    <name type="scientific">Roseiflexus castenholzii (strain DSM 13941 / HLO8)</name>
    <dbReference type="NCBI Taxonomy" id="383372"/>
    <lineage>
        <taxon>Bacteria</taxon>
        <taxon>Bacillati</taxon>
        <taxon>Chloroflexota</taxon>
        <taxon>Chloroflexia</taxon>
        <taxon>Chloroflexales</taxon>
        <taxon>Roseiflexineae</taxon>
        <taxon>Roseiflexaceae</taxon>
        <taxon>Roseiflexus</taxon>
    </lineage>
</organism>
<dbReference type="Gene3D" id="3.40.50.1980">
    <property type="entry name" value="Nitrogenase molybdenum iron protein domain"/>
    <property type="match status" value="2"/>
</dbReference>
<evidence type="ECO:0000313" key="2">
    <source>
        <dbReference type="EMBL" id="ABU59000.1"/>
    </source>
</evidence>
<dbReference type="InterPro" id="IPR051030">
    <property type="entry name" value="Vitamin_B12-ABC_binding"/>
</dbReference>
<dbReference type="SUPFAM" id="SSF53807">
    <property type="entry name" value="Helical backbone' metal receptor"/>
    <property type="match status" value="1"/>
</dbReference>
<dbReference type="PANTHER" id="PTHR42860">
    <property type="entry name" value="VITAMIN B12-BINDING PROTEIN"/>
    <property type="match status" value="1"/>
</dbReference>
<dbReference type="EMBL" id="CP000804">
    <property type="protein sequence ID" value="ABU59000.1"/>
    <property type="molecule type" value="Genomic_DNA"/>
</dbReference>
<dbReference type="AlphaFoldDB" id="A7NN68"/>
<protein>
    <submittedName>
        <fullName evidence="2">Periplasmic binding protein</fullName>
    </submittedName>
</protein>
<dbReference type="HOGENOM" id="CLU_038034_9_1_0"/>
<dbReference type="STRING" id="383372.Rcas_2939"/>
<dbReference type="OrthoDB" id="9787830at2"/>
<keyword evidence="3" id="KW-1185">Reference proteome</keyword>
<dbReference type="eggNOG" id="COG0614">
    <property type="taxonomic scope" value="Bacteria"/>
</dbReference>
<dbReference type="RefSeq" id="WP_012121424.1">
    <property type="nucleotide sequence ID" value="NC_009767.1"/>
</dbReference>
<evidence type="ECO:0000259" key="1">
    <source>
        <dbReference type="PROSITE" id="PS50983"/>
    </source>
</evidence>
<name>A7NN68_ROSCS</name>
<dbReference type="Pfam" id="PF01497">
    <property type="entry name" value="Peripla_BP_2"/>
    <property type="match status" value="1"/>
</dbReference>
<dbReference type="PROSITE" id="PS50983">
    <property type="entry name" value="FE_B12_PBP"/>
    <property type="match status" value="1"/>
</dbReference>
<dbReference type="InterPro" id="IPR002491">
    <property type="entry name" value="ABC_transptr_periplasmic_BD"/>
</dbReference>
<dbReference type="CDD" id="cd01144">
    <property type="entry name" value="BtuF"/>
    <property type="match status" value="1"/>
</dbReference>
<evidence type="ECO:0000313" key="3">
    <source>
        <dbReference type="Proteomes" id="UP000000263"/>
    </source>
</evidence>